<dbReference type="Gene3D" id="3.30.720.90">
    <property type="match status" value="1"/>
</dbReference>
<dbReference type="InParanoid" id="A0A2K1J110"/>
<name>A0A2K1J110_PHYPA</name>
<dbReference type="EMBL" id="ABEU02000018">
    <property type="protein sequence ID" value="PNR35206.1"/>
    <property type="molecule type" value="Genomic_DNA"/>
</dbReference>
<evidence type="ECO:0000256" key="2">
    <source>
        <dbReference type="ARBA" id="ARBA00022980"/>
    </source>
</evidence>
<keyword evidence="2 4" id="KW-0689">Ribosomal protein</keyword>
<evidence type="ECO:0000256" key="4">
    <source>
        <dbReference type="RuleBase" id="RU003445"/>
    </source>
</evidence>
<dbReference type="STRING" id="3218.A0A2K1J110"/>
<accession>A0A2K1J110</accession>
<dbReference type="GO" id="GO:0003735">
    <property type="term" value="F:structural constituent of ribosome"/>
    <property type="evidence" value="ECO:0000318"/>
    <property type="project" value="GO_Central"/>
</dbReference>
<comment type="similarity">
    <text evidence="1 4">Belongs to the eukaryotic ribosomal protein eL38 family.</text>
</comment>
<dbReference type="PANTHER" id="PTHR10965">
    <property type="entry name" value="60S RIBOSOMAL PROTEIN L38"/>
    <property type="match status" value="1"/>
</dbReference>
<proteinExistence type="inferred from homology"/>
<reference evidence="6" key="3">
    <citation type="submission" date="2020-12" db="UniProtKB">
        <authorList>
            <consortium name="EnsemblPlants"/>
        </authorList>
    </citation>
    <scope>IDENTIFICATION</scope>
</reference>
<organism evidence="5">
    <name type="scientific">Physcomitrium patens</name>
    <name type="common">Spreading-leaved earth moss</name>
    <name type="synonym">Physcomitrella patens</name>
    <dbReference type="NCBI Taxonomy" id="3218"/>
    <lineage>
        <taxon>Eukaryota</taxon>
        <taxon>Viridiplantae</taxon>
        <taxon>Streptophyta</taxon>
        <taxon>Embryophyta</taxon>
        <taxon>Bryophyta</taxon>
        <taxon>Bryophytina</taxon>
        <taxon>Bryopsida</taxon>
        <taxon>Funariidae</taxon>
        <taxon>Funariales</taxon>
        <taxon>Funariaceae</taxon>
        <taxon>Physcomitrium</taxon>
    </lineage>
</organism>
<dbReference type="EnsemblPlants" id="Pp3c18_13860V3.1">
    <property type="protein sequence ID" value="PAC:32980968.CDS.1"/>
    <property type="gene ID" value="Pp3c18_13860"/>
</dbReference>
<keyword evidence="7" id="KW-1185">Reference proteome</keyword>
<keyword evidence="3 4" id="KW-0687">Ribonucleoprotein</keyword>
<protein>
    <submittedName>
        <fullName evidence="5 6">Uncharacterized protein</fullName>
    </submittedName>
</protein>
<dbReference type="GO" id="GO:0022618">
    <property type="term" value="P:protein-RNA complex assembly"/>
    <property type="evidence" value="ECO:0000318"/>
    <property type="project" value="GO_Central"/>
</dbReference>
<dbReference type="AlphaFoldDB" id="A0A2K1J110"/>
<dbReference type="GO" id="GO:0006412">
    <property type="term" value="P:translation"/>
    <property type="evidence" value="ECO:0007669"/>
    <property type="project" value="InterPro"/>
</dbReference>
<dbReference type="InterPro" id="IPR002675">
    <property type="entry name" value="Ribosomal_eL38"/>
</dbReference>
<dbReference type="PaxDb" id="3218-PP1S3_445V6.1"/>
<sequence length="73" mass="8459">MYFCNCGGCWPIFFFFEVDKQAAFAIMGKQISEIKDFLLTALRKDAQSVKIKHSRDVININVRCKKCLYSLCL</sequence>
<reference evidence="5 7" key="1">
    <citation type="journal article" date="2008" name="Science">
        <title>The Physcomitrella genome reveals evolutionary insights into the conquest of land by plants.</title>
        <authorList>
            <person name="Rensing S."/>
            <person name="Lang D."/>
            <person name="Zimmer A."/>
            <person name="Terry A."/>
            <person name="Salamov A."/>
            <person name="Shapiro H."/>
            <person name="Nishiyama T."/>
            <person name="Perroud P.-F."/>
            <person name="Lindquist E."/>
            <person name="Kamisugi Y."/>
            <person name="Tanahashi T."/>
            <person name="Sakakibara K."/>
            <person name="Fujita T."/>
            <person name="Oishi K."/>
            <person name="Shin-I T."/>
            <person name="Kuroki Y."/>
            <person name="Toyoda A."/>
            <person name="Suzuki Y."/>
            <person name="Hashimoto A."/>
            <person name="Yamaguchi K."/>
            <person name="Sugano A."/>
            <person name="Kohara Y."/>
            <person name="Fujiyama A."/>
            <person name="Anterola A."/>
            <person name="Aoki S."/>
            <person name="Ashton N."/>
            <person name="Barbazuk W.B."/>
            <person name="Barker E."/>
            <person name="Bennetzen J."/>
            <person name="Bezanilla M."/>
            <person name="Blankenship R."/>
            <person name="Cho S.H."/>
            <person name="Dutcher S."/>
            <person name="Estelle M."/>
            <person name="Fawcett J.A."/>
            <person name="Gundlach H."/>
            <person name="Hanada K."/>
            <person name="Heyl A."/>
            <person name="Hicks K.A."/>
            <person name="Hugh J."/>
            <person name="Lohr M."/>
            <person name="Mayer K."/>
            <person name="Melkozernov A."/>
            <person name="Murata T."/>
            <person name="Nelson D."/>
            <person name="Pils B."/>
            <person name="Prigge M."/>
            <person name="Reiss B."/>
            <person name="Renner T."/>
            <person name="Rombauts S."/>
            <person name="Rushton P."/>
            <person name="Sanderfoot A."/>
            <person name="Schween G."/>
            <person name="Shiu S.-H."/>
            <person name="Stueber K."/>
            <person name="Theodoulou F.L."/>
            <person name="Tu H."/>
            <person name="Van de Peer Y."/>
            <person name="Verrier P.J."/>
            <person name="Waters E."/>
            <person name="Wood A."/>
            <person name="Yang L."/>
            <person name="Cove D."/>
            <person name="Cuming A."/>
            <person name="Hasebe M."/>
            <person name="Lucas S."/>
            <person name="Mishler D.B."/>
            <person name="Reski R."/>
            <person name="Grigoriev I."/>
            <person name="Quatrano R.S."/>
            <person name="Boore J.L."/>
        </authorList>
    </citation>
    <scope>NUCLEOTIDE SEQUENCE [LARGE SCALE GENOMIC DNA]</scope>
    <source>
        <strain evidence="6 7">cv. Gransden 2004</strain>
    </source>
</reference>
<dbReference type="Pfam" id="PF01781">
    <property type="entry name" value="Ribosomal_L38e"/>
    <property type="match status" value="1"/>
</dbReference>
<evidence type="ECO:0000256" key="1">
    <source>
        <dbReference type="ARBA" id="ARBA00007803"/>
    </source>
</evidence>
<evidence type="ECO:0000313" key="6">
    <source>
        <dbReference type="EnsemblPlants" id="PAC:32980968.CDS.1"/>
    </source>
</evidence>
<dbReference type="InterPro" id="IPR038464">
    <property type="entry name" value="Ribosomal_eL38_sf"/>
</dbReference>
<reference evidence="5 7" key="2">
    <citation type="journal article" date="2018" name="Plant J.">
        <title>The Physcomitrella patens chromosome-scale assembly reveals moss genome structure and evolution.</title>
        <authorList>
            <person name="Lang D."/>
            <person name="Ullrich K.K."/>
            <person name="Murat F."/>
            <person name="Fuchs J."/>
            <person name="Jenkins J."/>
            <person name="Haas F.B."/>
            <person name="Piednoel M."/>
            <person name="Gundlach H."/>
            <person name="Van Bel M."/>
            <person name="Meyberg R."/>
            <person name="Vives C."/>
            <person name="Morata J."/>
            <person name="Symeonidi A."/>
            <person name="Hiss M."/>
            <person name="Muchero W."/>
            <person name="Kamisugi Y."/>
            <person name="Saleh O."/>
            <person name="Blanc G."/>
            <person name="Decker E.L."/>
            <person name="van Gessel N."/>
            <person name="Grimwood J."/>
            <person name="Hayes R.D."/>
            <person name="Graham S.W."/>
            <person name="Gunter L.E."/>
            <person name="McDaniel S.F."/>
            <person name="Hoernstein S.N.W."/>
            <person name="Larsson A."/>
            <person name="Li F.W."/>
            <person name="Perroud P.F."/>
            <person name="Phillips J."/>
            <person name="Ranjan P."/>
            <person name="Rokshar D.S."/>
            <person name="Rothfels C.J."/>
            <person name="Schneider L."/>
            <person name="Shu S."/>
            <person name="Stevenson D.W."/>
            <person name="Thummler F."/>
            <person name="Tillich M."/>
            <person name="Villarreal Aguilar J.C."/>
            <person name="Widiez T."/>
            <person name="Wong G.K."/>
            <person name="Wymore A."/>
            <person name="Zhang Y."/>
            <person name="Zimmer A.D."/>
            <person name="Quatrano R.S."/>
            <person name="Mayer K.F.X."/>
            <person name="Goodstein D."/>
            <person name="Casacuberta J.M."/>
            <person name="Vandepoele K."/>
            <person name="Reski R."/>
            <person name="Cuming A.C."/>
            <person name="Tuskan G.A."/>
            <person name="Maumus F."/>
            <person name="Salse J."/>
            <person name="Schmutz J."/>
            <person name="Rensing S.A."/>
        </authorList>
    </citation>
    <scope>NUCLEOTIDE SEQUENCE [LARGE SCALE GENOMIC DNA]</scope>
    <source>
        <strain evidence="6 7">cv. Gransden 2004</strain>
    </source>
</reference>
<evidence type="ECO:0000313" key="7">
    <source>
        <dbReference type="Proteomes" id="UP000006727"/>
    </source>
</evidence>
<dbReference type="Gramene" id="Pp3c18_13860V3.1">
    <property type="protein sequence ID" value="PAC:32980968.CDS.1"/>
    <property type="gene ID" value="Pp3c18_13860"/>
</dbReference>
<dbReference type="PANTHER" id="PTHR10965:SF0">
    <property type="entry name" value="LARGE RIBOSOMAL SUBUNIT PROTEIN EL38"/>
    <property type="match status" value="1"/>
</dbReference>
<dbReference type="GO" id="GO:0022625">
    <property type="term" value="C:cytosolic large ribosomal subunit"/>
    <property type="evidence" value="ECO:0000318"/>
    <property type="project" value="GO_Central"/>
</dbReference>
<evidence type="ECO:0000256" key="3">
    <source>
        <dbReference type="ARBA" id="ARBA00023274"/>
    </source>
</evidence>
<gene>
    <name evidence="5" type="ORF">PHYPA_023105</name>
</gene>
<dbReference type="Proteomes" id="UP000006727">
    <property type="component" value="Chromosome 18"/>
</dbReference>
<evidence type="ECO:0000313" key="5">
    <source>
        <dbReference type="EMBL" id="PNR35206.1"/>
    </source>
</evidence>